<dbReference type="RefSeq" id="WP_166234383.1">
    <property type="nucleotide sequence ID" value="NZ_CP049865.1"/>
</dbReference>
<sequence>MQRHAWAPAPGPVRLGPALFAAAARADAGSLEPAPSGVALAGLAAAASGTPVRVTSWTAWRREIRTRGPGLLVVLGHVEEVPGDRVLEIGRASDLSLADVGAAHVLRAGGAPPLVVLVACSTALAADPFGSLHGAWLDHGAAAVVGTLAQLNGVQGAEATVALVSALREVAASGRDGGLGAAVTAARSALLARGLLVGLLLISHGEIALEVAA</sequence>
<reference evidence="1 2" key="1">
    <citation type="submission" date="2020-03" db="EMBL/GenBank/DDBJ databases">
        <title>Propioniciclava sp. nov., isolated from Hydrophilus acuminatus.</title>
        <authorList>
            <person name="Hyun D.-W."/>
            <person name="Bae J.-W."/>
        </authorList>
    </citation>
    <scope>NUCLEOTIDE SEQUENCE [LARGE SCALE GENOMIC DNA]</scope>
    <source>
        <strain evidence="1 2">HDW11</strain>
    </source>
</reference>
<keyword evidence="2" id="KW-1185">Reference proteome</keyword>
<dbReference type="EMBL" id="CP049865">
    <property type="protein sequence ID" value="QIK73314.1"/>
    <property type="molecule type" value="Genomic_DNA"/>
</dbReference>
<dbReference type="AlphaFoldDB" id="A0A6G7Y8U5"/>
<dbReference type="KEGG" id="prv:G7070_14910"/>
<name>A0A6G7Y8U5_9ACTN</name>
<evidence type="ECO:0000313" key="1">
    <source>
        <dbReference type="EMBL" id="QIK73314.1"/>
    </source>
</evidence>
<proteinExistence type="predicted"/>
<accession>A0A6G7Y8U5</accession>
<organism evidence="1 2">
    <name type="scientific">Propioniciclava coleopterorum</name>
    <dbReference type="NCBI Taxonomy" id="2714937"/>
    <lineage>
        <taxon>Bacteria</taxon>
        <taxon>Bacillati</taxon>
        <taxon>Actinomycetota</taxon>
        <taxon>Actinomycetes</taxon>
        <taxon>Propionibacteriales</taxon>
        <taxon>Propionibacteriaceae</taxon>
        <taxon>Propioniciclava</taxon>
    </lineage>
</organism>
<evidence type="ECO:0008006" key="3">
    <source>
        <dbReference type="Google" id="ProtNLM"/>
    </source>
</evidence>
<dbReference type="Proteomes" id="UP000501058">
    <property type="component" value="Chromosome"/>
</dbReference>
<evidence type="ECO:0000313" key="2">
    <source>
        <dbReference type="Proteomes" id="UP000501058"/>
    </source>
</evidence>
<protein>
    <recommendedName>
        <fullName evidence="3">CHAT domain-containing protein</fullName>
    </recommendedName>
</protein>
<gene>
    <name evidence="1" type="ORF">G7070_14910</name>
</gene>